<feature type="transmembrane region" description="Helical" evidence="2">
    <location>
        <begin position="617"/>
        <end position="638"/>
    </location>
</feature>
<sequence>MSDQVSIQRDRVSGPEESDDTIQGLDSSTQHLNRHSIQDSNTRYQTKFTFVPQRESGKGAIMLAPTIRSPPKTPRGSEPPKKVCKPGILSVVGHLALFHLPPVVVTLALVVLYSVRIYWGKLSDEQLSYLQFAAKGHETLILVSLADILMHRIRYTLLQDKGGVPLGFLSSSFIIGSPISYLFSLELWAPLLRPVTKAKRTSIYIQLTGILIVISIILSAAVAPLSAIAIIPRSGLWRIPVPMEEKGFFIYSYRPLWKTDLSQSIYYHNEGDNLDEALLQLRSTMAELAQRQPPSYTWRISNSSFIARERTISITANPIKEHPLAIATTPMKILRDSPEVVWEDMPVDILTRIQQKLPGDRFESEWDLPGANFTVAEKWKRLRQAPTSRWKQPIVAVECAYGTETETNTPTFMFNSNITNNKVTLDLAQEKEKNDPYSKFLFLELPDSRTSPAILFLHSQKTLELCRIFSRWIETDTWLEHGESVYRTHIDAPLSDIQVHFGQSTDLIKMGKDWLNSTSRNINDLPREESSSPENSSYQSIMDFCDTVGTKDCYPVSLAAFMAYVLSWSDDRAGYNILQPFQLGVNESPRQGDVIINKECFVSGYGYDWKSSRTIPLAFSVLLLHVLIVFIHMTIVLWSRHPWHSSSWGSFGQMMVLALRSKALDGLGSVGAGVSSSKTWSTSVSVRVVGDEDRLEMAIQNEKGGHSQYQEVSGEVEEEGFDRGPSLAQPGIKYH</sequence>
<evidence type="ECO:0000313" key="3">
    <source>
        <dbReference type="EMBL" id="VIO58400.1"/>
    </source>
</evidence>
<feature type="region of interest" description="Disordered" evidence="1">
    <location>
        <begin position="1"/>
        <end position="38"/>
    </location>
</feature>
<feature type="transmembrane region" description="Helical" evidence="2">
    <location>
        <begin position="162"/>
        <end position="183"/>
    </location>
</feature>
<feature type="region of interest" description="Disordered" evidence="1">
    <location>
        <begin position="704"/>
        <end position="735"/>
    </location>
</feature>
<evidence type="ECO:0000256" key="1">
    <source>
        <dbReference type="SAM" id="MobiDB-lite"/>
    </source>
</evidence>
<gene>
    <name evidence="3" type="ORF">FUG_LOCUS306176</name>
</gene>
<keyword evidence="2" id="KW-0812">Transmembrane</keyword>
<keyword evidence="2" id="KW-1133">Transmembrane helix</keyword>
<dbReference type="AlphaFoldDB" id="A0A4E9ED71"/>
<evidence type="ECO:0000256" key="2">
    <source>
        <dbReference type="SAM" id="Phobius"/>
    </source>
</evidence>
<keyword evidence="2" id="KW-0472">Membrane</keyword>
<dbReference type="EMBL" id="CAAKMV010000133">
    <property type="protein sequence ID" value="VIO58400.1"/>
    <property type="molecule type" value="Genomic_DNA"/>
</dbReference>
<protein>
    <submittedName>
        <fullName evidence="3">Uncharacterized protein</fullName>
    </submittedName>
</protein>
<proteinExistence type="predicted"/>
<reference evidence="3" key="1">
    <citation type="submission" date="2019-04" db="EMBL/GenBank/DDBJ databases">
        <authorList>
            <person name="Melise S."/>
            <person name="Noan J."/>
            <person name="Okalmin O."/>
        </authorList>
    </citation>
    <scope>NUCLEOTIDE SEQUENCE</scope>
    <source>
        <strain evidence="3">FN9</strain>
    </source>
</reference>
<name>A0A4E9ED71_GIBZA</name>
<feature type="transmembrane region" description="Helical" evidence="2">
    <location>
        <begin position="203"/>
        <end position="231"/>
    </location>
</feature>
<organism evidence="3">
    <name type="scientific">Gibberella zeae</name>
    <name type="common">Wheat head blight fungus</name>
    <name type="synonym">Fusarium graminearum</name>
    <dbReference type="NCBI Taxonomy" id="5518"/>
    <lineage>
        <taxon>Eukaryota</taxon>
        <taxon>Fungi</taxon>
        <taxon>Dikarya</taxon>
        <taxon>Ascomycota</taxon>
        <taxon>Pezizomycotina</taxon>
        <taxon>Sordariomycetes</taxon>
        <taxon>Hypocreomycetidae</taxon>
        <taxon>Hypocreales</taxon>
        <taxon>Nectriaceae</taxon>
        <taxon>Fusarium</taxon>
    </lineage>
</organism>
<feature type="transmembrane region" description="Helical" evidence="2">
    <location>
        <begin position="91"/>
        <end position="115"/>
    </location>
</feature>
<accession>A0A4E9ED71</accession>